<organism evidence="5 6">
    <name type="scientific">Cryomorpha ignava</name>
    <dbReference type="NCBI Taxonomy" id="101383"/>
    <lineage>
        <taxon>Bacteria</taxon>
        <taxon>Pseudomonadati</taxon>
        <taxon>Bacteroidota</taxon>
        <taxon>Flavobacteriia</taxon>
        <taxon>Flavobacteriales</taxon>
        <taxon>Cryomorphaceae</taxon>
        <taxon>Cryomorpha</taxon>
    </lineage>
</organism>
<evidence type="ECO:0000259" key="4">
    <source>
        <dbReference type="PROSITE" id="PS51898"/>
    </source>
</evidence>
<dbReference type="InterPro" id="IPR002104">
    <property type="entry name" value="Integrase_catalytic"/>
</dbReference>
<dbReference type="InterPro" id="IPR050090">
    <property type="entry name" value="Tyrosine_recombinase_XerCD"/>
</dbReference>
<proteinExistence type="predicted"/>
<comment type="caution">
    <text evidence="5">The sequence shown here is derived from an EMBL/GenBank/DDBJ whole genome shotgun (WGS) entry which is preliminary data.</text>
</comment>
<name>A0A7K3WW49_9FLAO</name>
<keyword evidence="1" id="KW-0159">Chromosome partition</keyword>
<dbReference type="InterPro" id="IPR011010">
    <property type="entry name" value="DNA_brk_join_enz"/>
</dbReference>
<keyword evidence="6" id="KW-1185">Reference proteome</keyword>
<accession>A0A7K3WW49</accession>
<dbReference type="Proteomes" id="UP000486602">
    <property type="component" value="Unassembled WGS sequence"/>
</dbReference>
<feature type="domain" description="Tyr recombinase" evidence="4">
    <location>
        <begin position="128"/>
        <end position="312"/>
    </location>
</feature>
<keyword evidence="3" id="KW-0233">DNA recombination</keyword>
<keyword evidence="2" id="KW-0238">DNA-binding</keyword>
<reference evidence="5 6" key="1">
    <citation type="submission" date="2020-02" db="EMBL/GenBank/DDBJ databases">
        <title>Out from the shadows clarifying the taxonomy of the family Cryomorphaceae and related taxa by utilizing the GTDB taxonomic framework.</title>
        <authorList>
            <person name="Bowman J.P."/>
        </authorList>
    </citation>
    <scope>NUCLEOTIDE SEQUENCE [LARGE SCALE GENOMIC DNA]</scope>
    <source>
        <strain evidence="5 6">QSSC 1-22</strain>
    </source>
</reference>
<dbReference type="InterPro" id="IPR013762">
    <property type="entry name" value="Integrase-like_cat_sf"/>
</dbReference>
<dbReference type="Gene3D" id="1.10.150.130">
    <property type="match status" value="1"/>
</dbReference>
<evidence type="ECO:0000313" key="5">
    <source>
        <dbReference type="EMBL" id="NEN25863.1"/>
    </source>
</evidence>
<dbReference type="GO" id="GO:0007059">
    <property type="term" value="P:chromosome segregation"/>
    <property type="evidence" value="ECO:0007669"/>
    <property type="project" value="UniProtKB-KW"/>
</dbReference>
<dbReference type="SUPFAM" id="SSF56349">
    <property type="entry name" value="DNA breaking-rejoining enzymes"/>
    <property type="match status" value="1"/>
</dbReference>
<dbReference type="RefSeq" id="WP_163287307.1">
    <property type="nucleotide sequence ID" value="NZ_JAAGVY010000099.1"/>
</dbReference>
<dbReference type="PROSITE" id="PS51898">
    <property type="entry name" value="TYR_RECOMBINASE"/>
    <property type="match status" value="1"/>
</dbReference>
<gene>
    <name evidence="5" type="ORF">G3O08_20440</name>
</gene>
<dbReference type="PANTHER" id="PTHR30349:SF81">
    <property type="entry name" value="TYROSINE RECOMBINASE XERC"/>
    <property type="match status" value="1"/>
</dbReference>
<protein>
    <submittedName>
        <fullName evidence="5">Tyrosine-type recombinase/integrase</fullName>
    </submittedName>
</protein>
<evidence type="ECO:0000313" key="6">
    <source>
        <dbReference type="Proteomes" id="UP000486602"/>
    </source>
</evidence>
<evidence type="ECO:0000256" key="2">
    <source>
        <dbReference type="ARBA" id="ARBA00023125"/>
    </source>
</evidence>
<dbReference type="PANTHER" id="PTHR30349">
    <property type="entry name" value="PHAGE INTEGRASE-RELATED"/>
    <property type="match status" value="1"/>
</dbReference>
<dbReference type="GO" id="GO:0003677">
    <property type="term" value="F:DNA binding"/>
    <property type="evidence" value="ECO:0007669"/>
    <property type="project" value="UniProtKB-KW"/>
</dbReference>
<dbReference type="EMBL" id="JAAGVY010000099">
    <property type="protein sequence ID" value="NEN25863.1"/>
    <property type="molecule type" value="Genomic_DNA"/>
</dbReference>
<dbReference type="Pfam" id="PF00589">
    <property type="entry name" value="Phage_integrase"/>
    <property type="match status" value="1"/>
</dbReference>
<evidence type="ECO:0000256" key="1">
    <source>
        <dbReference type="ARBA" id="ARBA00022829"/>
    </source>
</evidence>
<dbReference type="GO" id="GO:0015074">
    <property type="term" value="P:DNA integration"/>
    <property type="evidence" value="ECO:0007669"/>
    <property type="project" value="InterPro"/>
</dbReference>
<dbReference type="GO" id="GO:0006310">
    <property type="term" value="P:DNA recombination"/>
    <property type="evidence" value="ECO:0007669"/>
    <property type="project" value="UniProtKB-KW"/>
</dbReference>
<dbReference type="AlphaFoldDB" id="A0A7K3WW49"/>
<dbReference type="InterPro" id="IPR010998">
    <property type="entry name" value="Integrase_recombinase_N"/>
</dbReference>
<dbReference type="Gene3D" id="1.10.443.10">
    <property type="entry name" value="Intergrase catalytic core"/>
    <property type="match status" value="1"/>
</dbReference>
<evidence type="ECO:0000256" key="3">
    <source>
        <dbReference type="ARBA" id="ARBA00023172"/>
    </source>
</evidence>
<sequence length="312" mass="36533">MRNFVITYPNHHTYRKQAELFYQDLLALGFAPRSARTKYHSLLDFFCRLEKQGIAETKAIKTEHLQSYFDHLKQRPNKVNGNPIKLQSCLNQIRAIGQFFDGLQQKAEILENPASALKLPRPVKNRQSTRQVLEQEEIKVIYEVAETKRERAMLALAYGCGLRVSELVAVDLKDIRFREKILIVPKGKGNKRRVVPLSRGTVEDISSYFYEHRPFFIDPSHPTPAFMLHDRGGRMKKYTWNKRFKALVERTENLDLQAKKPTMHHLRHSIATHLIEQGVKVEQVREFLGHAHIETTEIYTHIGRRQLKNMRR</sequence>